<feature type="domain" description="DSBA-like thioredoxin" evidence="1">
    <location>
        <begin position="20"/>
        <end position="195"/>
    </location>
</feature>
<evidence type="ECO:0000313" key="2">
    <source>
        <dbReference type="EMBL" id="KAF0684150.1"/>
    </source>
</evidence>
<dbReference type="AlphaFoldDB" id="A0A485LP75"/>
<dbReference type="OrthoDB" id="4664297at2759"/>
<dbReference type="Proteomes" id="UP000332933">
    <property type="component" value="Unassembled WGS sequence"/>
</dbReference>
<dbReference type="Gene3D" id="3.40.30.10">
    <property type="entry name" value="Glutaredoxin"/>
    <property type="match status" value="1"/>
</dbReference>
<dbReference type="GO" id="GO:0004602">
    <property type="term" value="F:glutathione peroxidase activity"/>
    <property type="evidence" value="ECO:0007669"/>
    <property type="project" value="TreeGrafter"/>
</dbReference>
<accession>A0A485LP75</accession>
<evidence type="ECO:0000313" key="3">
    <source>
        <dbReference type="EMBL" id="VFU00523.1"/>
    </source>
</evidence>
<gene>
    <name evidence="3" type="primary">Aste57867_23880</name>
    <name evidence="2" type="ORF">As57867_023807</name>
    <name evidence="3" type="ORF">ASTE57867_23880</name>
</gene>
<evidence type="ECO:0000313" key="4">
    <source>
        <dbReference type="Proteomes" id="UP000332933"/>
    </source>
</evidence>
<dbReference type="GO" id="GO:0004364">
    <property type="term" value="F:glutathione transferase activity"/>
    <property type="evidence" value="ECO:0007669"/>
    <property type="project" value="TreeGrafter"/>
</dbReference>
<dbReference type="GO" id="GO:0006749">
    <property type="term" value="P:glutathione metabolic process"/>
    <property type="evidence" value="ECO:0007669"/>
    <property type="project" value="TreeGrafter"/>
</dbReference>
<dbReference type="GO" id="GO:0005777">
    <property type="term" value="C:peroxisome"/>
    <property type="evidence" value="ECO:0007669"/>
    <property type="project" value="TreeGrafter"/>
</dbReference>
<reference evidence="2" key="2">
    <citation type="submission" date="2019-06" db="EMBL/GenBank/DDBJ databases">
        <title>Genomics analysis of Aphanomyces spp. identifies a new class of oomycete effector associated with host adaptation.</title>
        <authorList>
            <person name="Gaulin E."/>
        </authorList>
    </citation>
    <scope>NUCLEOTIDE SEQUENCE</scope>
    <source>
        <strain evidence="2">CBS 578.67</strain>
    </source>
</reference>
<reference evidence="3 4" key="1">
    <citation type="submission" date="2019-03" db="EMBL/GenBank/DDBJ databases">
        <authorList>
            <person name="Gaulin E."/>
            <person name="Dumas B."/>
        </authorList>
    </citation>
    <scope>NUCLEOTIDE SEQUENCE [LARGE SCALE GENOMIC DNA]</scope>
    <source>
        <strain evidence="3">CBS 568.67</strain>
    </source>
</reference>
<dbReference type="EMBL" id="VJMH01007320">
    <property type="protein sequence ID" value="KAF0684150.1"/>
    <property type="molecule type" value="Genomic_DNA"/>
</dbReference>
<dbReference type="InterPro" id="IPR001853">
    <property type="entry name" value="DSBA-like_thioredoxin_dom"/>
</dbReference>
<protein>
    <submittedName>
        <fullName evidence="3">Aste57867_23880 protein</fullName>
    </submittedName>
</protein>
<dbReference type="Pfam" id="PF01323">
    <property type="entry name" value="DSBA"/>
    <property type="match status" value="1"/>
</dbReference>
<dbReference type="PANTHER" id="PTHR42943">
    <property type="entry name" value="GLUTATHIONE S-TRANSFERASE KAPPA"/>
    <property type="match status" value="1"/>
</dbReference>
<name>A0A485LP75_9STRA</name>
<dbReference type="EMBL" id="CAADRA010007346">
    <property type="protein sequence ID" value="VFU00523.1"/>
    <property type="molecule type" value="Genomic_DNA"/>
</dbReference>
<sequence length="226" mass="25471">MFISVLPRPGIMSPRATGRFYYDIISPFTYLFLKMRAPLVKKMDLTPVPIFFPGLLRLQANVGPAEFEEKRRYTYASCVWRAKKLNVPLTFPKRHPFSSIHAQRLLLQENADWATIDRAFDFVWAQGNDPESQFGDFCDAVGLPRSTPLPSDKAVKDTLLQNTKDAAAAGVFGVPSVEVNGRVFWGCDHLEWLLDFVDNPEMFNDPAYAAAWATENPLVPAKESKA</sequence>
<evidence type="ECO:0000259" key="1">
    <source>
        <dbReference type="Pfam" id="PF01323"/>
    </source>
</evidence>
<dbReference type="PANTHER" id="PTHR42943:SF2">
    <property type="entry name" value="GLUTATHIONE S-TRANSFERASE KAPPA 1"/>
    <property type="match status" value="1"/>
</dbReference>
<dbReference type="SUPFAM" id="SSF52833">
    <property type="entry name" value="Thioredoxin-like"/>
    <property type="match status" value="1"/>
</dbReference>
<organism evidence="3 4">
    <name type="scientific">Aphanomyces stellatus</name>
    <dbReference type="NCBI Taxonomy" id="120398"/>
    <lineage>
        <taxon>Eukaryota</taxon>
        <taxon>Sar</taxon>
        <taxon>Stramenopiles</taxon>
        <taxon>Oomycota</taxon>
        <taxon>Saprolegniomycetes</taxon>
        <taxon>Saprolegniales</taxon>
        <taxon>Verrucalvaceae</taxon>
        <taxon>Aphanomyces</taxon>
    </lineage>
</organism>
<dbReference type="InterPro" id="IPR051924">
    <property type="entry name" value="GST_Kappa/NadH"/>
</dbReference>
<dbReference type="InterPro" id="IPR036249">
    <property type="entry name" value="Thioredoxin-like_sf"/>
</dbReference>
<dbReference type="GO" id="GO:0005739">
    <property type="term" value="C:mitochondrion"/>
    <property type="evidence" value="ECO:0007669"/>
    <property type="project" value="TreeGrafter"/>
</dbReference>
<proteinExistence type="predicted"/>
<keyword evidence="4" id="KW-1185">Reference proteome</keyword>